<organism evidence="3">
    <name type="scientific">marine metagenome</name>
    <dbReference type="NCBI Taxonomy" id="408172"/>
    <lineage>
        <taxon>unclassified sequences</taxon>
        <taxon>metagenomes</taxon>
        <taxon>ecological metagenomes</taxon>
    </lineage>
</organism>
<protein>
    <recommendedName>
        <fullName evidence="4">Cobalamin biosynthesis protein CbiX</fullName>
    </recommendedName>
</protein>
<name>A0A381Q0C2_9ZZZZ</name>
<keyword evidence="1" id="KW-0479">Metal-binding</keyword>
<reference evidence="3" key="1">
    <citation type="submission" date="2018-05" db="EMBL/GenBank/DDBJ databases">
        <authorList>
            <person name="Lanie J.A."/>
            <person name="Ng W.-L."/>
            <person name="Kazmierczak K.M."/>
            <person name="Andrzejewski T.M."/>
            <person name="Davidsen T.M."/>
            <person name="Wayne K.J."/>
            <person name="Tettelin H."/>
            <person name="Glass J.I."/>
            <person name="Rusch D."/>
            <person name="Podicherti R."/>
            <person name="Tsui H.-C.T."/>
            <person name="Winkler M.E."/>
        </authorList>
    </citation>
    <scope>NUCLEOTIDE SEQUENCE</scope>
</reference>
<dbReference type="GO" id="GO:0016829">
    <property type="term" value="F:lyase activity"/>
    <property type="evidence" value="ECO:0007669"/>
    <property type="project" value="UniProtKB-KW"/>
</dbReference>
<evidence type="ECO:0000313" key="3">
    <source>
        <dbReference type="EMBL" id="SUZ71709.1"/>
    </source>
</evidence>
<dbReference type="AlphaFoldDB" id="A0A381Q0C2"/>
<dbReference type="SUPFAM" id="SSF53800">
    <property type="entry name" value="Chelatase"/>
    <property type="match status" value="1"/>
</dbReference>
<dbReference type="PANTHER" id="PTHR33542:SF3">
    <property type="entry name" value="SIROHYDROCHLORIN FERROCHELATASE, CHLOROPLASTIC"/>
    <property type="match status" value="1"/>
</dbReference>
<evidence type="ECO:0000256" key="2">
    <source>
        <dbReference type="ARBA" id="ARBA00023239"/>
    </source>
</evidence>
<evidence type="ECO:0000256" key="1">
    <source>
        <dbReference type="ARBA" id="ARBA00022723"/>
    </source>
</evidence>
<dbReference type="CDD" id="cd03416">
    <property type="entry name" value="CbiX_SirB_N"/>
    <property type="match status" value="1"/>
</dbReference>
<dbReference type="InterPro" id="IPR002762">
    <property type="entry name" value="CbiX-like"/>
</dbReference>
<evidence type="ECO:0008006" key="4">
    <source>
        <dbReference type="Google" id="ProtNLM"/>
    </source>
</evidence>
<gene>
    <name evidence="3" type="ORF">METZ01_LOCUS24563</name>
</gene>
<dbReference type="GO" id="GO:0046872">
    <property type="term" value="F:metal ion binding"/>
    <property type="evidence" value="ECO:0007669"/>
    <property type="project" value="UniProtKB-KW"/>
</dbReference>
<dbReference type="InterPro" id="IPR050963">
    <property type="entry name" value="Sirohydro_Cobaltochel/CbiX"/>
</dbReference>
<sequence>MKEHNKSQTVKANILLAHGSKDPRWRKSFETLLEKIENNSPKKIFRLCYLELCRPSLSETVNNLKDNNSKISTIIIHPIFLSAGVHFNEDIQTMVYDLQSIYPHLKFKINDVVGNNSIVSEAIIKVVTS</sequence>
<dbReference type="EMBL" id="UINC01001130">
    <property type="protein sequence ID" value="SUZ71709.1"/>
    <property type="molecule type" value="Genomic_DNA"/>
</dbReference>
<keyword evidence="2" id="KW-0456">Lyase</keyword>
<dbReference type="Pfam" id="PF01903">
    <property type="entry name" value="CbiX"/>
    <property type="match status" value="1"/>
</dbReference>
<dbReference type="Gene3D" id="3.40.50.1400">
    <property type="match status" value="1"/>
</dbReference>
<accession>A0A381Q0C2</accession>
<dbReference type="PANTHER" id="PTHR33542">
    <property type="entry name" value="SIROHYDROCHLORIN FERROCHELATASE, CHLOROPLASTIC"/>
    <property type="match status" value="1"/>
</dbReference>
<proteinExistence type="predicted"/>